<dbReference type="GO" id="GO:0005524">
    <property type="term" value="F:ATP binding"/>
    <property type="evidence" value="ECO:0007669"/>
    <property type="project" value="UniProtKB-KW"/>
</dbReference>
<organism evidence="6 7">
    <name type="scientific">Spiroplasma apis B31</name>
    <dbReference type="NCBI Taxonomy" id="1276258"/>
    <lineage>
        <taxon>Bacteria</taxon>
        <taxon>Bacillati</taxon>
        <taxon>Mycoplasmatota</taxon>
        <taxon>Mollicutes</taxon>
        <taxon>Entomoplasmatales</taxon>
        <taxon>Spiroplasmataceae</taxon>
        <taxon>Spiroplasma</taxon>
    </lineage>
</organism>
<dbReference type="InterPro" id="IPR050763">
    <property type="entry name" value="ABC_transporter_ATP-binding"/>
</dbReference>
<evidence type="ECO:0000256" key="4">
    <source>
        <dbReference type="ARBA" id="ARBA00022840"/>
    </source>
</evidence>
<evidence type="ECO:0000256" key="3">
    <source>
        <dbReference type="ARBA" id="ARBA00022741"/>
    </source>
</evidence>
<comment type="similarity">
    <text evidence="1">Belongs to the ABC transporter superfamily.</text>
</comment>
<dbReference type="SMART" id="SM00382">
    <property type="entry name" value="AAA"/>
    <property type="match status" value="1"/>
</dbReference>
<evidence type="ECO:0000259" key="5">
    <source>
        <dbReference type="PROSITE" id="PS50893"/>
    </source>
</evidence>
<dbReference type="Pfam" id="PF00005">
    <property type="entry name" value="ABC_tran"/>
    <property type="match status" value="1"/>
</dbReference>
<dbReference type="InterPro" id="IPR017871">
    <property type="entry name" value="ABC_transporter-like_CS"/>
</dbReference>
<proteinExistence type="inferred from homology"/>
<dbReference type="RefSeq" id="WP_023789619.1">
    <property type="nucleotide sequence ID" value="NC_022998.1"/>
</dbReference>
<sequence>MYIIENIKKIYQKKAVLNIKHLTVDDYEHLGIMGVNGSGKSTLGEIILGTKKPTEGTLKIDNKDLRKNAVFQETSFDNEINLKQIANFYNELFKASANIDELFQIFELDDFKKAKYAKLSGGQKQKFKLLISFINKPNLLLLDELTTSLDYQWRKKIINLIKEYLNKNKVTLILVSHDVSEVASLCKRVVYLEKGNIVKDIALGSDYKNNLEILEKENDYETVDKTPNL</sequence>
<dbReference type="HOGENOM" id="CLU_000604_1_2_14"/>
<dbReference type="InterPro" id="IPR003439">
    <property type="entry name" value="ABC_transporter-like_ATP-bd"/>
</dbReference>
<dbReference type="PROSITE" id="PS00211">
    <property type="entry name" value="ABC_TRANSPORTER_1"/>
    <property type="match status" value="1"/>
</dbReference>
<name>V5RK64_SPIAP</name>
<dbReference type="GO" id="GO:0016887">
    <property type="term" value="F:ATP hydrolysis activity"/>
    <property type="evidence" value="ECO:0007669"/>
    <property type="project" value="InterPro"/>
</dbReference>
<dbReference type="PATRIC" id="fig|1276258.3.peg.654"/>
<keyword evidence="4 6" id="KW-0067">ATP-binding</keyword>
<accession>V5RK64</accession>
<dbReference type="EMBL" id="CP006682">
    <property type="protein sequence ID" value="AHB36486.1"/>
    <property type="molecule type" value="Genomic_DNA"/>
</dbReference>
<gene>
    <name evidence="6" type="ORF">SAPIS_v1c06410</name>
</gene>
<dbReference type="KEGG" id="sapi:SAPIS_v1c06410"/>
<dbReference type="PANTHER" id="PTHR42711">
    <property type="entry name" value="ABC TRANSPORTER ATP-BINDING PROTEIN"/>
    <property type="match status" value="1"/>
</dbReference>
<reference evidence="6 7" key="1">
    <citation type="journal article" date="2014" name="Genome Announc.">
        <title>Complete Genome Sequence of Spiroplasma apis B31T (ATCC 33834), a Bacterium Associated with May Disease of Honeybees (Apis mellifera).</title>
        <authorList>
            <person name="Ku C."/>
            <person name="Lo W.S."/>
            <person name="Chen L.L."/>
            <person name="Kuo C.H."/>
        </authorList>
    </citation>
    <scope>NUCLEOTIDE SEQUENCE [LARGE SCALE GENOMIC DNA]</scope>
    <source>
        <strain evidence="6">B31</strain>
    </source>
</reference>
<dbReference type="InterPro" id="IPR027417">
    <property type="entry name" value="P-loop_NTPase"/>
</dbReference>
<dbReference type="PROSITE" id="PS50893">
    <property type="entry name" value="ABC_TRANSPORTER_2"/>
    <property type="match status" value="1"/>
</dbReference>
<dbReference type="STRING" id="1276258.SAPIS_v1c06410"/>
<evidence type="ECO:0000256" key="2">
    <source>
        <dbReference type="ARBA" id="ARBA00022448"/>
    </source>
</evidence>
<dbReference type="InterPro" id="IPR003593">
    <property type="entry name" value="AAA+_ATPase"/>
</dbReference>
<evidence type="ECO:0000313" key="7">
    <source>
        <dbReference type="Proteomes" id="UP000018550"/>
    </source>
</evidence>
<evidence type="ECO:0000256" key="1">
    <source>
        <dbReference type="ARBA" id="ARBA00005417"/>
    </source>
</evidence>
<dbReference type="eggNOG" id="COG1131">
    <property type="taxonomic scope" value="Bacteria"/>
</dbReference>
<dbReference type="PANTHER" id="PTHR42711:SF5">
    <property type="entry name" value="ABC TRANSPORTER ATP-BINDING PROTEIN NATA"/>
    <property type="match status" value="1"/>
</dbReference>
<keyword evidence="7" id="KW-1185">Reference proteome</keyword>
<keyword evidence="2" id="KW-0813">Transport</keyword>
<protein>
    <submittedName>
        <fullName evidence="6">ABC transporter ATP-binding protein</fullName>
    </submittedName>
</protein>
<dbReference type="SUPFAM" id="SSF52540">
    <property type="entry name" value="P-loop containing nucleoside triphosphate hydrolases"/>
    <property type="match status" value="1"/>
</dbReference>
<keyword evidence="3" id="KW-0547">Nucleotide-binding</keyword>
<dbReference type="Proteomes" id="UP000018550">
    <property type="component" value="Chromosome"/>
</dbReference>
<evidence type="ECO:0000313" key="6">
    <source>
        <dbReference type="EMBL" id="AHB36486.1"/>
    </source>
</evidence>
<dbReference type="Gene3D" id="3.40.50.300">
    <property type="entry name" value="P-loop containing nucleotide triphosphate hydrolases"/>
    <property type="match status" value="1"/>
</dbReference>
<feature type="domain" description="ABC transporter" evidence="5">
    <location>
        <begin position="2"/>
        <end position="219"/>
    </location>
</feature>
<dbReference type="AlphaFoldDB" id="V5RK64"/>